<feature type="compositionally biased region" description="Low complexity" evidence="1">
    <location>
        <begin position="618"/>
        <end position="646"/>
    </location>
</feature>
<feature type="transmembrane region" description="Helical" evidence="2">
    <location>
        <begin position="413"/>
        <end position="430"/>
    </location>
</feature>
<protein>
    <recommendedName>
        <fullName evidence="5">Transmembrane protein</fullName>
    </recommendedName>
</protein>
<feature type="transmembrane region" description="Helical" evidence="2">
    <location>
        <begin position="459"/>
        <end position="481"/>
    </location>
</feature>
<evidence type="ECO:0000256" key="1">
    <source>
        <dbReference type="SAM" id="MobiDB-lite"/>
    </source>
</evidence>
<feature type="region of interest" description="Disordered" evidence="1">
    <location>
        <begin position="19"/>
        <end position="49"/>
    </location>
</feature>
<dbReference type="Proteomes" id="UP000007797">
    <property type="component" value="Unassembled WGS sequence"/>
</dbReference>
<feature type="transmembrane region" description="Helical" evidence="2">
    <location>
        <begin position="351"/>
        <end position="369"/>
    </location>
</feature>
<evidence type="ECO:0008006" key="5">
    <source>
        <dbReference type="Google" id="ProtNLM"/>
    </source>
</evidence>
<feature type="compositionally biased region" description="Polar residues" evidence="1">
    <location>
        <begin position="568"/>
        <end position="577"/>
    </location>
</feature>
<keyword evidence="4" id="KW-1185">Reference proteome</keyword>
<reference evidence="4" key="1">
    <citation type="journal article" date="2011" name="Genome Res.">
        <title>Phylogeny-wide analysis of social amoeba genomes highlights ancient origins for complex intercellular communication.</title>
        <authorList>
            <person name="Heidel A.J."/>
            <person name="Lawal H.M."/>
            <person name="Felder M."/>
            <person name="Schilde C."/>
            <person name="Helps N.R."/>
            <person name="Tunggal B."/>
            <person name="Rivero F."/>
            <person name="John U."/>
            <person name="Schleicher M."/>
            <person name="Eichinger L."/>
            <person name="Platzer M."/>
            <person name="Noegel A.A."/>
            <person name="Schaap P."/>
            <person name="Gloeckner G."/>
        </authorList>
    </citation>
    <scope>NUCLEOTIDE SEQUENCE [LARGE SCALE GENOMIC DNA]</scope>
    <source>
        <strain evidence="4">SH3</strain>
    </source>
</reference>
<gene>
    <name evidence="3" type="ORF">DFA_05835</name>
</gene>
<feature type="transmembrane region" description="Helical" evidence="2">
    <location>
        <begin position="243"/>
        <end position="260"/>
    </location>
</feature>
<dbReference type="GeneID" id="14874880"/>
<name>F4PMV7_CACFS</name>
<dbReference type="RefSeq" id="XP_004361552.1">
    <property type="nucleotide sequence ID" value="XM_004361495.1"/>
</dbReference>
<sequence>MTERFRNSIYSFSQFVDPSVRNSSSKHDSLGDETEKGGNGVISIDDNNNNNNNFNIKHKSVELNNILSTSKSTDSFASDENNKRNKRSAMAISTSISTSSNITINKTIGEQLREEAINDQLTEGSYERYFNTIAYRKVVVLVCAAIVLQLALTGATYVKFGNYVFMRDAAVTTELATTIIAALTVIFFPKSTSRVQVVYLLILLLTNNMTRLMWEDWFPPFEPSYQMFIWINLSLPTAKFSRSIWTGTIGIVSIVIIRIAQEYDTVANVIVTQGGAYFLYQVSAAFGQRIIEVAQRCLFTELVNIDPFRSPIELYHIFHRFYISQSSRLTLKFRDALIESRFHEFYAKESTLELGVVFSTVITSIYYVIQDIHYCKPGTLPFYIALRFAVIIPLTCSLLYVSVLRKKTPFKADFIALIILIILEIVQVAMYTQTNSLYGSFYYFGGVMRVLTLGSAQLFFLFFAVLLPFSFIIVPFALTLFAPSSSINYLLFLIIFAIVVASFNYLREQNQRLRFLVKYLATEALEYESDRLKALEVKNQNKDQTSGQEKQQQEQQEQSSAVELETIVVSSEPNTVAEQEKKDVPLNTSVIISESDNSTSSSANSTPRRKNILRKESLMNNSQNSISSSRSSSSCSDDNNSTSSQS</sequence>
<dbReference type="AlphaFoldDB" id="F4PMV7"/>
<feature type="compositionally biased region" description="Low complexity" evidence="1">
    <location>
        <begin position="544"/>
        <end position="560"/>
    </location>
</feature>
<feature type="compositionally biased region" description="Low complexity" evidence="1">
    <location>
        <begin position="589"/>
        <end position="606"/>
    </location>
</feature>
<dbReference type="KEGG" id="dfa:DFA_05835"/>
<accession>F4PMV7</accession>
<feature type="transmembrane region" description="Helical" evidence="2">
    <location>
        <begin position="436"/>
        <end position="452"/>
    </location>
</feature>
<evidence type="ECO:0000313" key="3">
    <source>
        <dbReference type="EMBL" id="EGG23701.1"/>
    </source>
</evidence>
<organism evidence="3 4">
    <name type="scientific">Cavenderia fasciculata</name>
    <name type="common">Slime mold</name>
    <name type="synonym">Dictyostelium fasciculatum</name>
    <dbReference type="NCBI Taxonomy" id="261658"/>
    <lineage>
        <taxon>Eukaryota</taxon>
        <taxon>Amoebozoa</taxon>
        <taxon>Evosea</taxon>
        <taxon>Eumycetozoa</taxon>
        <taxon>Dictyostelia</taxon>
        <taxon>Acytosteliales</taxon>
        <taxon>Cavenderiaceae</taxon>
        <taxon>Cavenderia</taxon>
    </lineage>
</organism>
<dbReference type="EMBL" id="GL883008">
    <property type="protein sequence ID" value="EGG23701.1"/>
    <property type="molecule type" value="Genomic_DNA"/>
</dbReference>
<feature type="compositionally biased region" description="Basic and acidic residues" evidence="1">
    <location>
        <begin position="25"/>
        <end position="36"/>
    </location>
</feature>
<dbReference type="OMA" id="MTERFRN"/>
<keyword evidence="2" id="KW-1133">Transmembrane helix</keyword>
<evidence type="ECO:0000313" key="4">
    <source>
        <dbReference type="Proteomes" id="UP000007797"/>
    </source>
</evidence>
<proteinExistence type="predicted"/>
<feature type="transmembrane region" description="Helical" evidence="2">
    <location>
        <begin position="487"/>
        <end position="506"/>
    </location>
</feature>
<feature type="transmembrane region" description="Helical" evidence="2">
    <location>
        <begin position="197"/>
        <end position="214"/>
    </location>
</feature>
<feature type="transmembrane region" description="Helical" evidence="2">
    <location>
        <begin position="381"/>
        <end position="401"/>
    </location>
</feature>
<keyword evidence="2" id="KW-0812">Transmembrane</keyword>
<feature type="region of interest" description="Disordered" evidence="1">
    <location>
        <begin position="540"/>
        <end position="646"/>
    </location>
</feature>
<feature type="transmembrane region" description="Helical" evidence="2">
    <location>
        <begin position="138"/>
        <end position="157"/>
    </location>
</feature>
<feature type="transmembrane region" description="Helical" evidence="2">
    <location>
        <begin position="169"/>
        <end position="188"/>
    </location>
</feature>
<evidence type="ECO:0000256" key="2">
    <source>
        <dbReference type="SAM" id="Phobius"/>
    </source>
</evidence>
<dbReference type="OrthoDB" id="10607190at2759"/>
<keyword evidence="2" id="KW-0472">Membrane</keyword>